<protein>
    <recommendedName>
        <fullName evidence="3">Conjugal transfer protein</fullName>
    </recommendedName>
</protein>
<organism evidence="1 2">
    <name type="scientific">Bacillus thuringiensis</name>
    <dbReference type="NCBI Taxonomy" id="1428"/>
    <lineage>
        <taxon>Bacteria</taxon>
        <taxon>Bacillati</taxon>
        <taxon>Bacillota</taxon>
        <taxon>Bacilli</taxon>
        <taxon>Bacillales</taxon>
        <taxon>Bacillaceae</taxon>
        <taxon>Bacillus</taxon>
        <taxon>Bacillus cereus group</taxon>
    </lineage>
</organism>
<dbReference type="EMBL" id="NFEM01000071">
    <property type="protein sequence ID" value="OUA02944.1"/>
    <property type="molecule type" value="Genomic_DNA"/>
</dbReference>
<proteinExistence type="predicted"/>
<evidence type="ECO:0000313" key="1">
    <source>
        <dbReference type="EMBL" id="OUA02944.1"/>
    </source>
</evidence>
<comment type="caution">
    <text evidence="1">The sequence shown here is derived from an EMBL/GenBank/DDBJ whole genome shotgun (WGS) entry which is preliminary data.</text>
</comment>
<reference evidence="1 2" key="1">
    <citation type="submission" date="2016-10" db="EMBL/GenBank/DDBJ databases">
        <title>Comparative genomics of Bacillus thuringiensis reveals a path to pathogens against multiple invertebrate hosts.</title>
        <authorList>
            <person name="Zheng J."/>
            <person name="Gao Q."/>
            <person name="Liu H."/>
            <person name="Peng D."/>
            <person name="Ruan L."/>
            <person name="Sun M."/>
        </authorList>
    </citation>
    <scope>NUCLEOTIDE SEQUENCE [LARGE SCALE GENOMIC DNA]</scope>
    <source>
        <strain evidence="1">HD5</strain>
    </source>
</reference>
<dbReference type="Proteomes" id="UP000194551">
    <property type="component" value="Unassembled WGS sequence"/>
</dbReference>
<sequence>MRVEIKVKRLIRDTCACYTPKEGNCVYQAKCPFLQSMYYRDKEVKFESKRCEYFETHVLPADKELYSLYFNEGQKGKVCEVCNNHFIAKGNRAKYCDGCRDVVRKRQARERMCKYNRKVDRY</sequence>
<evidence type="ECO:0000313" key="2">
    <source>
        <dbReference type="Proteomes" id="UP000194551"/>
    </source>
</evidence>
<dbReference type="AlphaFoldDB" id="A0A9X6KEQ7"/>
<name>A0A9X6KEQ7_BACTU</name>
<dbReference type="RefSeq" id="WP_053512260.1">
    <property type="nucleotide sequence ID" value="NZ_CAKJXA010000038.1"/>
</dbReference>
<gene>
    <name evidence="1" type="ORF">BK774_14720</name>
</gene>
<accession>A0A9X6KEQ7</accession>
<evidence type="ECO:0008006" key="3">
    <source>
        <dbReference type="Google" id="ProtNLM"/>
    </source>
</evidence>